<evidence type="ECO:0000256" key="1">
    <source>
        <dbReference type="ARBA" id="ARBA00022679"/>
    </source>
</evidence>
<keyword evidence="6" id="KW-1185">Reference proteome</keyword>
<dbReference type="InterPro" id="IPR027417">
    <property type="entry name" value="P-loop_NTPase"/>
</dbReference>
<dbReference type="SUPFAM" id="SSF52540">
    <property type="entry name" value="P-loop containing nucleoside triphosphate hydrolases"/>
    <property type="match status" value="1"/>
</dbReference>
<organism evidence="5 6">
    <name type="scientific">Candidatus Haliotispira prima</name>
    <dbReference type="NCBI Taxonomy" id="3034016"/>
    <lineage>
        <taxon>Bacteria</taxon>
        <taxon>Pseudomonadati</taxon>
        <taxon>Spirochaetota</taxon>
        <taxon>Spirochaetia</taxon>
        <taxon>Spirochaetales</taxon>
        <taxon>Spirochaetaceae</taxon>
        <taxon>Candidatus Haliotispira</taxon>
    </lineage>
</organism>
<dbReference type="RefSeq" id="WP_326927184.1">
    <property type="nucleotide sequence ID" value="NZ_CP123443.1"/>
</dbReference>
<protein>
    <recommendedName>
        <fullName evidence="7">DNA polymerase III, delta subunit</fullName>
    </recommendedName>
</protein>
<dbReference type="InterPro" id="IPR005790">
    <property type="entry name" value="DNA_polIII_delta"/>
</dbReference>
<keyword evidence="4" id="KW-0239">DNA-directed DNA polymerase</keyword>
<keyword evidence="1" id="KW-0808">Transferase</keyword>
<dbReference type="Gene3D" id="1.20.272.10">
    <property type="match status" value="1"/>
</dbReference>
<dbReference type="Proteomes" id="UP001228690">
    <property type="component" value="Chromosome"/>
</dbReference>
<dbReference type="Gene3D" id="3.40.50.300">
    <property type="entry name" value="P-loop containing nucleotide triphosphate hydrolases"/>
    <property type="match status" value="1"/>
</dbReference>
<evidence type="ECO:0000256" key="3">
    <source>
        <dbReference type="ARBA" id="ARBA00022705"/>
    </source>
</evidence>
<keyword evidence="3" id="KW-0235">DNA replication</keyword>
<evidence type="ECO:0000313" key="6">
    <source>
        <dbReference type="Proteomes" id="UP001228690"/>
    </source>
</evidence>
<evidence type="ECO:0000256" key="4">
    <source>
        <dbReference type="ARBA" id="ARBA00022932"/>
    </source>
</evidence>
<name>A0ABY8MGK5_9SPIO</name>
<sequence>MQLFLYLGPEEFRKREVMAETLRKNAFTIQELQNYHSSGVNLDEIQNLLLSPPLFGNIPAVLLTDIDMLNTKQQNRLAKLCAMCRKAQGIKSLFFLFSKEYKISAALGKVFSKSEQKVFWELSREEKKRHIADFCRNNGKEIEPSATEVLFERVSSDVVTLERTLATVFLYLSNRPENTQISEDLLSQIFTQSRDATVYDLFHRMVGRDLGQSLQTVDSLLLQGSSKAVAVIMQLLYQWDKLLQIKERMSFDSFEEVCATEYIRTKALKADMRLGTEKYSLAELRKIQKLNQDYNLDVKLSGNLQDLLFKYYVYKVICIRA</sequence>
<dbReference type="PANTHER" id="PTHR34388">
    <property type="entry name" value="DNA POLYMERASE III SUBUNIT DELTA"/>
    <property type="match status" value="1"/>
</dbReference>
<dbReference type="NCBIfam" id="TIGR01128">
    <property type="entry name" value="holA"/>
    <property type="match status" value="1"/>
</dbReference>
<gene>
    <name evidence="5" type="ORF">P0082_11000</name>
</gene>
<reference evidence="5 6" key="1">
    <citation type="submission" date="2023-04" db="EMBL/GenBank/DDBJ databases">
        <title>Spirochaete genome identified in red abalone sample constitutes a novel genus.</title>
        <authorList>
            <person name="Sharma S.P."/>
            <person name="Purcell C.M."/>
            <person name="Hyde J.R."/>
            <person name="Severin A.J."/>
        </authorList>
    </citation>
    <scope>NUCLEOTIDE SEQUENCE [LARGE SCALE GENOMIC DNA]</scope>
    <source>
        <strain evidence="5 6">SP-2023</strain>
    </source>
</reference>
<dbReference type="PANTHER" id="PTHR34388:SF1">
    <property type="entry name" value="DNA POLYMERASE III SUBUNIT DELTA"/>
    <property type="match status" value="1"/>
</dbReference>
<dbReference type="EMBL" id="CP123443">
    <property type="protein sequence ID" value="WGK68996.1"/>
    <property type="molecule type" value="Genomic_DNA"/>
</dbReference>
<evidence type="ECO:0000256" key="2">
    <source>
        <dbReference type="ARBA" id="ARBA00022695"/>
    </source>
</evidence>
<evidence type="ECO:0000313" key="5">
    <source>
        <dbReference type="EMBL" id="WGK68996.1"/>
    </source>
</evidence>
<proteinExistence type="predicted"/>
<evidence type="ECO:0008006" key="7">
    <source>
        <dbReference type="Google" id="ProtNLM"/>
    </source>
</evidence>
<accession>A0ABY8MGK5</accession>
<keyword evidence="2" id="KW-0548">Nucleotidyltransferase</keyword>